<sequence length="265" mass="27933">MSKLTKMLAEKNILLADGATGTNLFEMGLVSGMAPEIWNLELAENITRLHQSFVDAGSDILVTNSFGASARRLHLHNLENRVHEINARAAEIAAQCAARSGRDIVIAGSVGPTGDLFAPLGELTYEQAVEVFIEQIRGLKDGGADVAWIETMSAPEEIKAAGEAAIEVGLPFTVTVSFDTAGRSMMGLAPDDFAKSMISLNPRPEAIGSNCGVGASDLLFALLSLVDSAGDVPVIAKANAGIPHVHGDSVRYSGTPDLMEDYARL</sequence>
<evidence type="ECO:0000313" key="4">
    <source>
        <dbReference type="EMBL" id="VAW20461.1"/>
    </source>
</evidence>
<dbReference type="EC" id="2.1.1.5" evidence="4"/>
<dbReference type="AlphaFoldDB" id="A0A3B0TP89"/>
<dbReference type="EMBL" id="UOEO01000141">
    <property type="protein sequence ID" value="VAW20461.1"/>
    <property type="molecule type" value="Genomic_DNA"/>
</dbReference>
<dbReference type="GO" id="GO:0032259">
    <property type="term" value="P:methylation"/>
    <property type="evidence" value="ECO:0007669"/>
    <property type="project" value="UniProtKB-KW"/>
</dbReference>
<reference evidence="4" key="1">
    <citation type="submission" date="2018-06" db="EMBL/GenBank/DDBJ databases">
        <authorList>
            <person name="Zhirakovskaya E."/>
        </authorList>
    </citation>
    <scope>NUCLEOTIDE SEQUENCE</scope>
</reference>
<evidence type="ECO:0000256" key="2">
    <source>
        <dbReference type="ARBA" id="ARBA00022679"/>
    </source>
</evidence>
<dbReference type="PANTHER" id="PTHR11103:SF18">
    <property type="entry name" value="SLR1189 PROTEIN"/>
    <property type="match status" value="1"/>
</dbReference>
<dbReference type="Gene3D" id="3.20.20.330">
    <property type="entry name" value="Homocysteine-binding-like domain"/>
    <property type="match status" value="1"/>
</dbReference>
<dbReference type="InterPro" id="IPR036589">
    <property type="entry name" value="HCY_dom_sf"/>
</dbReference>
<proteinExistence type="predicted"/>
<dbReference type="PROSITE" id="PS50970">
    <property type="entry name" value="HCY"/>
    <property type="match status" value="1"/>
</dbReference>
<evidence type="ECO:0000259" key="3">
    <source>
        <dbReference type="PROSITE" id="PS50970"/>
    </source>
</evidence>
<keyword evidence="2 4" id="KW-0808">Transferase</keyword>
<organism evidence="4">
    <name type="scientific">hydrothermal vent metagenome</name>
    <dbReference type="NCBI Taxonomy" id="652676"/>
    <lineage>
        <taxon>unclassified sequences</taxon>
        <taxon>metagenomes</taxon>
        <taxon>ecological metagenomes</taxon>
    </lineage>
</organism>
<dbReference type="GO" id="GO:0047150">
    <property type="term" value="F:betaine-homocysteine S-methyltransferase activity"/>
    <property type="evidence" value="ECO:0007669"/>
    <property type="project" value="UniProtKB-EC"/>
</dbReference>
<dbReference type="Pfam" id="PF02574">
    <property type="entry name" value="S-methyl_trans"/>
    <property type="match status" value="1"/>
</dbReference>
<dbReference type="PANTHER" id="PTHR11103">
    <property type="entry name" value="SLR1189 PROTEIN"/>
    <property type="match status" value="1"/>
</dbReference>
<gene>
    <name evidence="4" type="ORF">MNBD_ALPHA12-251</name>
</gene>
<protein>
    <submittedName>
        <fullName evidence="4">Betaine--homocysteine S-methyltransferase</fullName>
        <ecNumber evidence="4">2.1.1.5</ecNumber>
    </submittedName>
</protein>
<dbReference type="NCBIfam" id="NF005718">
    <property type="entry name" value="PRK07534.1"/>
    <property type="match status" value="1"/>
</dbReference>
<dbReference type="SUPFAM" id="SSF82282">
    <property type="entry name" value="Homocysteine S-methyltransferase"/>
    <property type="match status" value="1"/>
</dbReference>
<evidence type="ECO:0000256" key="1">
    <source>
        <dbReference type="ARBA" id="ARBA00022603"/>
    </source>
</evidence>
<dbReference type="InterPro" id="IPR003726">
    <property type="entry name" value="HCY_dom"/>
</dbReference>
<name>A0A3B0TP89_9ZZZZ</name>
<feature type="domain" description="Hcy-binding" evidence="3">
    <location>
        <begin position="2"/>
        <end position="265"/>
    </location>
</feature>
<keyword evidence="1 4" id="KW-0489">Methyltransferase</keyword>
<feature type="non-terminal residue" evidence="4">
    <location>
        <position position="265"/>
    </location>
</feature>
<accession>A0A3B0TP89</accession>